<evidence type="ECO:0000256" key="4">
    <source>
        <dbReference type="ARBA" id="ARBA00019595"/>
    </source>
</evidence>
<comment type="pathway">
    <text evidence="7">Carbohydrate biosynthesis; dTDP-L-rhamnose biosynthesis.</text>
</comment>
<feature type="active site" description="Proton acceptor" evidence="5">
    <location>
        <position position="65"/>
    </location>
</feature>
<evidence type="ECO:0000256" key="3">
    <source>
        <dbReference type="ARBA" id="ARBA00012098"/>
    </source>
</evidence>
<accession>A0A3P1CI30</accession>
<organism evidence="8 9">
    <name type="scientific">Larkinella knui</name>
    <dbReference type="NCBI Taxonomy" id="2025310"/>
    <lineage>
        <taxon>Bacteria</taxon>
        <taxon>Pseudomonadati</taxon>
        <taxon>Bacteroidota</taxon>
        <taxon>Cytophagia</taxon>
        <taxon>Cytophagales</taxon>
        <taxon>Spirosomataceae</taxon>
        <taxon>Larkinella</taxon>
    </lineage>
</organism>
<dbReference type="PANTHER" id="PTHR21047">
    <property type="entry name" value="DTDP-6-DEOXY-D-GLUCOSE-3,5 EPIMERASE"/>
    <property type="match status" value="1"/>
</dbReference>
<gene>
    <name evidence="8" type="primary">rfbC</name>
    <name evidence="8" type="ORF">EHT87_19080</name>
</gene>
<sequence>MGRMTFTETALAGAFVIAPKLFRDNRGWFARTYCRRDFEAVGLVADWVQMNHSMTQQTGAIRGMHYQKPPHAEIKLVRCVAGRVFDVIIDLRAGSPTFGHWFGTELSAENQQMLYIPKGFAHGFQTLTENCELIYCHSDYYTPGSEGAVRYDDPRISIEWPLPAADLSARDAAHPLLDPSFHGLTF</sequence>
<dbReference type="AlphaFoldDB" id="A0A3P1CI30"/>
<evidence type="ECO:0000313" key="9">
    <source>
        <dbReference type="Proteomes" id="UP000274271"/>
    </source>
</evidence>
<dbReference type="Proteomes" id="UP000274271">
    <property type="component" value="Unassembled WGS sequence"/>
</dbReference>
<comment type="caution">
    <text evidence="8">The sequence shown here is derived from an EMBL/GenBank/DDBJ whole genome shotgun (WGS) entry which is preliminary data.</text>
</comment>
<dbReference type="Gene3D" id="2.60.120.10">
    <property type="entry name" value="Jelly Rolls"/>
    <property type="match status" value="1"/>
</dbReference>
<dbReference type="SUPFAM" id="SSF51182">
    <property type="entry name" value="RmlC-like cupins"/>
    <property type="match status" value="1"/>
</dbReference>
<keyword evidence="7 8" id="KW-0413">Isomerase</keyword>
<reference evidence="8 9" key="1">
    <citation type="submission" date="2018-11" db="EMBL/GenBank/DDBJ databases">
        <authorList>
            <person name="Zhou Z."/>
            <person name="Wang G."/>
        </authorList>
    </citation>
    <scope>NUCLEOTIDE SEQUENCE [LARGE SCALE GENOMIC DNA]</scope>
    <source>
        <strain evidence="8 9">KCTC42998</strain>
    </source>
</reference>
<dbReference type="GO" id="GO:0000271">
    <property type="term" value="P:polysaccharide biosynthetic process"/>
    <property type="evidence" value="ECO:0007669"/>
    <property type="project" value="TreeGrafter"/>
</dbReference>
<dbReference type="Pfam" id="PF00908">
    <property type="entry name" value="dTDP_sugar_isom"/>
    <property type="match status" value="1"/>
</dbReference>
<proteinExistence type="inferred from homology"/>
<evidence type="ECO:0000256" key="6">
    <source>
        <dbReference type="PIRSR" id="PIRSR600888-3"/>
    </source>
</evidence>
<protein>
    <recommendedName>
        <fullName evidence="4 7">dTDP-4-dehydrorhamnose 3,5-epimerase</fullName>
        <ecNumber evidence="3 7">5.1.3.13</ecNumber>
    </recommendedName>
    <alternativeName>
        <fullName evidence="7">Thymidine diphospho-4-keto-rhamnose 3,5-epimerase</fullName>
    </alternativeName>
</protein>
<dbReference type="GO" id="GO:0019305">
    <property type="term" value="P:dTDP-rhamnose biosynthetic process"/>
    <property type="evidence" value="ECO:0007669"/>
    <property type="project" value="UniProtKB-UniRule"/>
</dbReference>
<dbReference type="InterPro" id="IPR014710">
    <property type="entry name" value="RmlC-like_jellyroll"/>
</dbReference>
<dbReference type="InterPro" id="IPR011051">
    <property type="entry name" value="RmlC_Cupin_sf"/>
</dbReference>
<dbReference type="GO" id="GO:0008830">
    <property type="term" value="F:dTDP-4-dehydrorhamnose 3,5-epimerase activity"/>
    <property type="evidence" value="ECO:0007669"/>
    <property type="project" value="UniProtKB-UniRule"/>
</dbReference>
<evidence type="ECO:0000256" key="5">
    <source>
        <dbReference type="PIRSR" id="PIRSR600888-1"/>
    </source>
</evidence>
<dbReference type="CDD" id="cd00438">
    <property type="entry name" value="cupin_RmlC"/>
    <property type="match status" value="1"/>
</dbReference>
<dbReference type="EC" id="5.1.3.13" evidence="3 7"/>
<comment type="similarity">
    <text evidence="7">Belongs to the dTDP-4-dehydrorhamnose 3,5-epimerase family.</text>
</comment>
<comment type="function">
    <text evidence="2 7">Catalyzes the epimerization of the C3' and C5'positions of dTDP-6-deoxy-D-xylo-4-hexulose, forming dTDP-6-deoxy-L-lyxo-4-hexulose.</text>
</comment>
<dbReference type="InterPro" id="IPR000888">
    <property type="entry name" value="RmlC-like"/>
</dbReference>
<feature type="site" description="Participates in a stacking interaction with the thymidine ring of dTDP-4-oxo-6-deoxyglucose" evidence="6">
    <location>
        <position position="141"/>
    </location>
</feature>
<evidence type="ECO:0000256" key="2">
    <source>
        <dbReference type="ARBA" id="ARBA00001997"/>
    </source>
</evidence>
<dbReference type="EMBL" id="RQJP01000004">
    <property type="protein sequence ID" value="RRB12929.1"/>
    <property type="molecule type" value="Genomic_DNA"/>
</dbReference>
<dbReference type="UniPathway" id="UPA00124"/>
<feature type="active site" description="Proton donor" evidence="5">
    <location>
        <position position="135"/>
    </location>
</feature>
<comment type="subunit">
    <text evidence="7">Homodimer.</text>
</comment>
<dbReference type="PANTHER" id="PTHR21047:SF2">
    <property type="entry name" value="THYMIDINE DIPHOSPHO-4-KETO-RHAMNOSE 3,5-EPIMERASE"/>
    <property type="match status" value="1"/>
</dbReference>
<evidence type="ECO:0000256" key="7">
    <source>
        <dbReference type="RuleBase" id="RU364069"/>
    </source>
</evidence>
<dbReference type="GO" id="GO:0005829">
    <property type="term" value="C:cytosol"/>
    <property type="evidence" value="ECO:0007669"/>
    <property type="project" value="TreeGrafter"/>
</dbReference>
<name>A0A3P1CI30_9BACT</name>
<dbReference type="OrthoDB" id="9800680at2"/>
<evidence type="ECO:0000256" key="1">
    <source>
        <dbReference type="ARBA" id="ARBA00001298"/>
    </source>
</evidence>
<keyword evidence="9" id="KW-1185">Reference proteome</keyword>
<evidence type="ECO:0000313" key="8">
    <source>
        <dbReference type="EMBL" id="RRB12929.1"/>
    </source>
</evidence>
<dbReference type="NCBIfam" id="TIGR01221">
    <property type="entry name" value="rmlC"/>
    <property type="match status" value="1"/>
</dbReference>
<comment type="catalytic activity">
    <reaction evidence="1 7">
        <text>dTDP-4-dehydro-6-deoxy-alpha-D-glucose = dTDP-4-dehydro-beta-L-rhamnose</text>
        <dbReference type="Rhea" id="RHEA:16969"/>
        <dbReference type="ChEBI" id="CHEBI:57649"/>
        <dbReference type="ChEBI" id="CHEBI:62830"/>
        <dbReference type="EC" id="5.1.3.13"/>
    </reaction>
</comment>